<dbReference type="InterPro" id="IPR013882">
    <property type="entry name" value="Ctp1_C"/>
</dbReference>
<evidence type="ECO:0000259" key="6">
    <source>
        <dbReference type="Pfam" id="PF08573"/>
    </source>
</evidence>
<feature type="region of interest" description="Disordered" evidence="5">
    <location>
        <begin position="299"/>
        <end position="344"/>
    </location>
</feature>
<keyword evidence="8" id="KW-1185">Reference proteome</keyword>
<evidence type="ECO:0000256" key="1">
    <source>
        <dbReference type="ARBA" id="ARBA00004123"/>
    </source>
</evidence>
<proteinExistence type="predicted"/>
<evidence type="ECO:0000256" key="3">
    <source>
        <dbReference type="ARBA" id="ARBA00023242"/>
    </source>
</evidence>
<dbReference type="OrthoDB" id="5801062at2759"/>
<dbReference type="AlphaFoldDB" id="A0A409WLT3"/>
<feature type="region of interest" description="Disordered" evidence="5">
    <location>
        <begin position="648"/>
        <end position="674"/>
    </location>
</feature>
<dbReference type="PANTHER" id="PTHR15107:SF0">
    <property type="entry name" value="DNA ENDONUCLEASE ACTIVATOR CTP1 C-TERMINAL DOMAIN-CONTAINING PROTEIN"/>
    <property type="match status" value="1"/>
</dbReference>
<dbReference type="PANTHER" id="PTHR15107">
    <property type="entry name" value="RETINOBLASTOMA BINDING PROTEIN 8"/>
    <property type="match status" value="1"/>
</dbReference>
<feature type="coiled-coil region" evidence="4">
    <location>
        <begin position="81"/>
        <end position="150"/>
    </location>
</feature>
<feature type="region of interest" description="Disordered" evidence="5">
    <location>
        <begin position="560"/>
        <end position="624"/>
    </location>
</feature>
<dbReference type="Pfam" id="PF08573">
    <property type="entry name" value="SAE2"/>
    <property type="match status" value="1"/>
</dbReference>
<feature type="domain" description="DNA endonuclease activator Ctp1 C-terminal" evidence="6">
    <location>
        <begin position="524"/>
        <end position="641"/>
    </location>
</feature>
<accession>A0A409WLT3</accession>
<feature type="compositionally biased region" description="Basic and acidic residues" evidence="5">
    <location>
        <begin position="452"/>
        <end position="465"/>
    </location>
</feature>
<dbReference type="STRING" id="93625.A0A409WLT3"/>
<feature type="compositionally biased region" description="Polar residues" evidence="5">
    <location>
        <begin position="239"/>
        <end position="258"/>
    </location>
</feature>
<protein>
    <recommendedName>
        <fullName evidence="6">DNA endonuclease activator Ctp1 C-terminal domain-containing protein</fullName>
    </recommendedName>
</protein>
<feature type="compositionally biased region" description="Basic and acidic residues" evidence="5">
    <location>
        <begin position="648"/>
        <end position="665"/>
    </location>
</feature>
<reference evidence="7 8" key="1">
    <citation type="journal article" date="2018" name="Evol. Lett.">
        <title>Horizontal gene cluster transfer increased hallucinogenic mushroom diversity.</title>
        <authorList>
            <person name="Reynolds H.T."/>
            <person name="Vijayakumar V."/>
            <person name="Gluck-Thaler E."/>
            <person name="Korotkin H.B."/>
            <person name="Matheny P.B."/>
            <person name="Slot J.C."/>
        </authorList>
    </citation>
    <scope>NUCLEOTIDE SEQUENCE [LARGE SCALE GENOMIC DNA]</scope>
    <source>
        <strain evidence="7 8">2631</strain>
    </source>
</reference>
<dbReference type="GO" id="GO:0005634">
    <property type="term" value="C:nucleus"/>
    <property type="evidence" value="ECO:0007669"/>
    <property type="project" value="UniProtKB-SubCell"/>
</dbReference>
<keyword evidence="2" id="KW-0227">DNA damage</keyword>
<evidence type="ECO:0000313" key="7">
    <source>
        <dbReference type="EMBL" id="PPQ79452.1"/>
    </source>
</evidence>
<name>A0A409WLT3_PSICY</name>
<feature type="region of interest" description="Disordered" evidence="5">
    <location>
        <begin position="371"/>
        <end position="401"/>
    </location>
</feature>
<feature type="coiled-coil region" evidence="4">
    <location>
        <begin position="18"/>
        <end position="45"/>
    </location>
</feature>
<dbReference type="GO" id="GO:0010792">
    <property type="term" value="P:DNA double-strand break processing involved in repair via single-strand annealing"/>
    <property type="evidence" value="ECO:0007669"/>
    <property type="project" value="TreeGrafter"/>
</dbReference>
<gene>
    <name evidence="7" type="ORF">CVT25_002614</name>
</gene>
<evidence type="ECO:0000256" key="4">
    <source>
        <dbReference type="SAM" id="Coils"/>
    </source>
</evidence>
<dbReference type="Proteomes" id="UP000283269">
    <property type="component" value="Unassembled WGS sequence"/>
</dbReference>
<dbReference type="InterPro" id="IPR033316">
    <property type="entry name" value="RBBP8-like"/>
</dbReference>
<dbReference type="EMBL" id="NHYD01003375">
    <property type="protein sequence ID" value="PPQ79452.1"/>
    <property type="molecule type" value="Genomic_DNA"/>
</dbReference>
<feature type="compositionally biased region" description="Basic and acidic residues" evidence="5">
    <location>
        <begin position="600"/>
        <end position="612"/>
    </location>
</feature>
<keyword evidence="3" id="KW-0539">Nucleus</keyword>
<sequence>MTSTYSSSYLRDRDKGIHDKYQNEIRILEAKIEKQRRNLDEHLKTAFDVRNSGERLARSLGFNNVFDAQVAIDSLDYSFTLKDTLDRLDEAEAEITTQKKEKEIIQDKLTSVEEKYKKIEHENNRLLKEKADLAARYDDLVSTKERANDRYQADFKKWQKVYLKYHPEDIPSRQYEHAPGLTPEERQRRMSLMDEHRVKLVEMLSGTIPDSPRIRKAKDFDKENQNTPISTTRKRRLGSENSAPPSPVRKTSTTTVPLRNSLLKPIVNTTVPSSSPTVFNAQSSAISRVPLAFQPIPDTIPIKAEPSSTLSTSKSSPPLTKPNMPSSSDTEDDSQAIPHAVTDSRTGETVIYKIPATPAVAGPNRNGVLSRSVLNPNLPPRPSGYYTSPRRTLARSKELPQPMWARESLQLHQVDRDSERPNKLRRLSENGHELSRVSYAMADISRSSNSHSDPRPSVKGKERAADNGVSTPLTARNLGQKRLEDYSAFKGRGRYGKAAEEPPQSTINALYTIDPAQNGGKDFQFDEVVRNRDERRKMNAGDCECCREYYENVGPLPSRLQQPLWRSPPSTPAKPCPRHSHLWSPEDDRRQAHPASSDHGSARRQSEIDSHKKAISRHRHNWERAATPPAYWDIGFPNTQEAGDINEKAKAMHERKKEQVAKEAAGEGGRYRRK</sequence>
<comment type="caution">
    <text evidence="7">The sequence shown here is derived from an EMBL/GenBank/DDBJ whole genome shotgun (WGS) entry which is preliminary data.</text>
</comment>
<organism evidence="7 8">
    <name type="scientific">Psilocybe cyanescens</name>
    <dbReference type="NCBI Taxonomy" id="93625"/>
    <lineage>
        <taxon>Eukaryota</taxon>
        <taxon>Fungi</taxon>
        <taxon>Dikarya</taxon>
        <taxon>Basidiomycota</taxon>
        <taxon>Agaricomycotina</taxon>
        <taxon>Agaricomycetes</taxon>
        <taxon>Agaricomycetidae</taxon>
        <taxon>Agaricales</taxon>
        <taxon>Agaricineae</taxon>
        <taxon>Strophariaceae</taxon>
        <taxon>Psilocybe</taxon>
    </lineage>
</organism>
<feature type="compositionally biased region" description="Low complexity" evidence="5">
    <location>
        <begin position="306"/>
        <end position="322"/>
    </location>
</feature>
<dbReference type="SUPFAM" id="SSF90257">
    <property type="entry name" value="Myosin rod fragments"/>
    <property type="match status" value="1"/>
</dbReference>
<evidence type="ECO:0000256" key="2">
    <source>
        <dbReference type="ARBA" id="ARBA00022763"/>
    </source>
</evidence>
<evidence type="ECO:0000256" key="5">
    <source>
        <dbReference type="SAM" id="MobiDB-lite"/>
    </source>
</evidence>
<keyword evidence="4" id="KW-0175">Coiled coil</keyword>
<dbReference type="GO" id="GO:0003684">
    <property type="term" value="F:damaged DNA binding"/>
    <property type="evidence" value="ECO:0007669"/>
    <property type="project" value="TreeGrafter"/>
</dbReference>
<evidence type="ECO:0000313" key="8">
    <source>
        <dbReference type="Proteomes" id="UP000283269"/>
    </source>
</evidence>
<dbReference type="InParanoid" id="A0A409WLT3"/>
<feature type="region of interest" description="Disordered" evidence="5">
    <location>
        <begin position="209"/>
        <end position="260"/>
    </location>
</feature>
<feature type="region of interest" description="Disordered" evidence="5">
    <location>
        <begin position="441"/>
        <end position="479"/>
    </location>
</feature>
<comment type="subcellular location">
    <subcellularLocation>
        <location evidence="1">Nucleus</location>
    </subcellularLocation>
</comment>